<keyword evidence="8" id="KW-0808">Transferase</keyword>
<dbReference type="SFLD" id="SFLDS00029">
    <property type="entry name" value="Radical_SAM"/>
    <property type="match status" value="1"/>
</dbReference>
<dbReference type="GO" id="GO:0051539">
    <property type="term" value="F:4 iron, 4 sulfur cluster binding"/>
    <property type="evidence" value="ECO:0007669"/>
    <property type="project" value="UniProtKB-KW"/>
</dbReference>
<dbReference type="InterPro" id="IPR006638">
    <property type="entry name" value="Elp3/MiaA/NifB-like_rSAM"/>
</dbReference>
<protein>
    <submittedName>
        <fullName evidence="8">Histone acetyltransferase, component of the RNA polymerase elongator complex</fullName>
    </submittedName>
</protein>
<keyword evidence="5" id="KW-0408">Iron</keyword>
<keyword evidence="4" id="KW-0479">Metal-binding</keyword>
<evidence type="ECO:0000256" key="4">
    <source>
        <dbReference type="ARBA" id="ARBA00022723"/>
    </source>
</evidence>
<dbReference type="Proteomes" id="UP000243406">
    <property type="component" value="Unassembled WGS sequence"/>
</dbReference>
<dbReference type="InterPro" id="IPR032432">
    <property type="entry name" value="Radical_SAM_C"/>
</dbReference>
<dbReference type="Pfam" id="PF04055">
    <property type="entry name" value="Radical_SAM"/>
    <property type="match status" value="1"/>
</dbReference>
<keyword evidence="9" id="KW-1185">Reference proteome</keyword>
<dbReference type="GO" id="GO:0002926">
    <property type="term" value="P:tRNA wobble base 5-methoxycarbonylmethyl-2-thiouridinylation"/>
    <property type="evidence" value="ECO:0007669"/>
    <property type="project" value="TreeGrafter"/>
</dbReference>
<dbReference type="PANTHER" id="PTHR11135">
    <property type="entry name" value="HISTONE ACETYLTRANSFERASE-RELATED"/>
    <property type="match status" value="1"/>
</dbReference>
<comment type="cofactor">
    <cofactor evidence="1">
        <name>[4Fe-4S] cluster</name>
        <dbReference type="ChEBI" id="CHEBI:49883"/>
    </cofactor>
</comment>
<dbReference type="InterPro" id="IPR058240">
    <property type="entry name" value="rSAM_sf"/>
</dbReference>
<dbReference type="CDD" id="cd01335">
    <property type="entry name" value="Radical_SAM"/>
    <property type="match status" value="1"/>
</dbReference>
<dbReference type="PANTHER" id="PTHR11135:SF0">
    <property type="entry name" value="ELONGATOR COMPLEX PROTEIN 3"/>
    <property type="match status" value="1"/>
</dbReference>
<evidence type="ECO:0000313" key="8">
    <source>
        <dbReference type="EMBL" id="SKB25353.1"/>
    </source>
</evidence>
<evidence type="ECO:0000256" key="6">
    <source>
        <dbReference type="ARBA" id="ARBA00023014"/>
    </source>
</evidence>
<evidence type="ECO:0000313" key="9">
    <source>
        <dbReference type="Proteomes" id="UP000243406"/>
    </source>
</evidence>
<keyword evidence="3" id="KW-0949">S-adenosyl-L-methionine</keyword>
<evidence type="ECO:0000259" key="7">
    <source>
        <dbReference type="PROSITE" id="PS51918"/>
    </source>
</evidence>
<proteinExistence type="predicted"/>
<dbReference type="GO" id="GO:0005737">
    <property type="term" value="C:cytoplasm"/>
    <property type="evidence" value="ECO:0007669"/>
    <property type="project" value="TreeGrafter"/>
</dbReference>
<dbReference type="GO" id="GO:0016740">
    <property type="term" value="F:transferase activity"/>
    <property type="evidence" value="ECO:0007669"/>
    <property type="project" value="UniProtKB-KW"/>
</dbReference>
<dbReference type="SMART" id="SM00729">
    <property type="entry name" value="Elp3"/>
    <property type="match status" value="1"/>
</dbReference>
<feature type="domain" description="Radical SAM core" evidence="7">
    <location>
        <begin position="1"/>
        <end position="239"/>
    </location>
</feature>
<dbReference type="EMBL" id="FUYN01000001">
    <property type="protein sequence ID" value="SKB25353.1"/>
    <property type="molecule type" value="Genomic_DNA"/>
</dbReference>
<dbReference type="SFLD" id="SFLDG01086">
    <property type="entry name" value="elongater_protein-like"/>
    <property type="match status" value="1"/>
</dbReference>
<dbReference type="Pfam" id="PF16199">
    <property type="entry name" value="Radical_SAM_C"/>
    <property type="match status" value="1"/>
</dbReference>
<dbReference type="Gene3D" id="3.80.30.20">
    <property type="entry name" value="tm_1862 like domain"/>
    <property type="match status" value="1"/>
</dbReference>
<keyword evidence="6" id="KW-0411">Iron-sulfur</keyword>
<dbReference type="AlphaFoldDB" id="A0A1T4ZSP8"/>
<sequence length="354" mass="40697">MIMKKKIIPIFIPHQGCPNDCVFCNQKRITGKGGSIDFEEIKSDIEDSLKTIKPDTLIEIAFFGGSFTAINTELQRKCLEIANYYKGIDARIRDIRISTRPDAISKEKLDFLKMYNVTIIELGVQSLDEQVLISSERGHDCLCVYSSSSQIQQYGFTLGLQMMVGLPNDSQEKAIYTAREFVKIKPDYVRIYPVLVIKDTKLEEQMLQGVYSPISVEDSIEIVKKIYLLFVQNKIKVIRIGLQATQEINENESVIAGPFHPAFGELVFSRLYRDYLEAFLIEHKIQESIIVQVNKSLVSQLVGNKKENISYIYNKLNIRVRVKENNKLNIYELIFGNSKLSINDIYSRLFLIYF</sequence>
<dbReference type="PROSITE" id="PS51918">
    <property type="entry name" value="RADICAL_SAM"/>
    <property type="match status" value="1"/>
</dbReference>
<accession>A0A1T4ZSP8</accession>
<dbReference type="InterPro" id="IPR023404">
    <property type="entry name" value="rSAM_horseshoe"/>
</dbReference>
<evidence type="ECO:0000256" key="2">
    <source>
        <dbReference type="ARBA" id="ARBA00022485"/>
    </source>
</evidence>
<evidence type="ECO:0000256" key="5">
    <source>
        <dbReference type="ARBA" id="ARBA00023004"/>
    </source>
</evidence>
<evidence type="ECO:0000256" key="3">
    <source>
        <dbReference type="ARBA" id="ARBA00022691"/>
    </source>
</evidence>
<organism evidence="8 9">
    <name type="scientific">Acetoanaerobium noterae</name>
    <dbReference type="NCBI Taxonomy" id="745369"/>
    <lineage>
        <taxon>Bacteria</taxon>
        <taxon>Bacillati</taxon>
        <taxon>Bacillota</taxon>
        <taxon>Clostridia</taxon>
        <taxon>Peptostreptococcales</taxon>
        <taxon>Filifactoraceae</taxon>
        <taxon>Acetoanaerobium</taxon>
    </lineage>
</organism>
<reference evidence="9" key="1">
    <citation type="submission" date="2017-02" db="EMBL/GenBank/DDBJ databases">
        <authorList>
            <person name="Varghese N."/>
            <person name="Submissions S."/>
        </authorList>
    </citation>
    <scope>NUCLEOTIDE SEQUENCE [LARGE SCALE GENOMIC DNA]</scope>
    <source>
        <strain evidence="9">ATCC 35199</strain>
    </source>
</reference>
<dbReference type="GO" id="GO:0046872">
    <property type="term" value="F:metal ion binding"/>
    <property type="evidence" value="ECO:0007669"/>
    <property type="project" value="UniProtKB-KW"/>
</dbReference>
<keyword evidence="2" id="KW-0004">4Fe-4S</keyword>
<dbReference type="InterPro" id="IPR007197">
    <property type="entry name" value="rSAM"/>
</dbReference>
<dbReference type="InterPro" id="IPR039661">
    <property type="entry name" value="ELP3"/>
</dbReference>
<evidence type="ECO:0000256" key="1">
    <source>
        <dbReference type="ARBA" id="ARBA00001966"/>
    </source>
</evidence>
<gene>
    <name evidence="8" type="ORF">SAMN02745120_0290</name>
</gene>
<name>A0A1T4ZSP8_9FIRM</name>
<dbReference type="SUPFAM" id="SSF102114">
    <property type="entry name" value="Radical SAM enzymes"/>
    <property type="match status" value="1"/>
</dbReference>